<dbReference type="Proteomes" id="UP000013964">
    <property type="component" value="Chromosome"/>
</dbReference>
<sequence length="608" mass="67619">MKKLLTILSALTISMTGVTSVIACHANTQQPSDQITPDQVKEFLNSQNEENPFILSRDEGNQKNRLVKDITQQLHLTSDYEIIVLDKDYQTPNLQGYEKAEIATINNGVATLSVKYQGKEFWNDKIFWLTNELGTVKTNLTTLASFTDENNGFEVPGQFVPADIKEKELEAALKQKFQNRFNFTVSSISSKPSIKETTSKVEEDSIINYGKTTIKVKTSDDVAVFSGEINWVTEPINTVAAFAMDLMGKGHSLNNGFDFKLPIPGLPFEVSLGTLYEFASLINTMLGSSINLVNLDNIGTDKFDDQWKNFLTSLDGMLEGLIGNSFINLPINLDLGKITANGTVGELLTNIAPSLIALLQWIISNDFKSNNVIMELLQYLLGNVNPKVKAGLARTYGESSNFYKKANTNLDALIGQALVGYKKNPPFIVALSTVPVIEQVVFGFLMNLKPTTLIMSILNEFSTLSENGFDLINQNVINKNHLKGVSTLVMGFIPDDMIFTLKDFMAPLWNAALPSLGVEANQLNQVDVELLQGRLKVKFKNQSGQWEEFKDVFNGDEEPNLDQILNATDMKLQFTNLQFKLTSKVDPNASYTTNNDLTFEMLLSDKKV</sequence>
<feature type="signal peptide" evidence="1">
    <location>
        <begin position="1"/>
        <end position="23"/>
    </location>
</feature>
<dbReference type="NCBIfam" id="NF038029">
    <property type="entry name" value="LP_plasma"/>
    <property type="match status" value="1"/>
</dbReference>
<dbReference type="OrthoDB" id="388795at2"/>
<keyword evidence="1" id="KW-0732">Signal</keyword>
<evidence type="ECO:0000313" key="3">
    <source>
        <dbReference type="Proteomes" id="UP000013964"/>
    </source>
</evidence>
<dbReference type="RefSeq" id="WP_016338956.1">
    <property type="nucleotide sequence ID" value="NC_021280.1"/>
</dbReference>
<dbReference type="STRING" id="1276227.SCHRY_v1c05530"/>
<name>R4UIL1_9MOLU</name>
<dbReference type="PATRIC" id="fig|1276227.3.peg.555"/>
<keyword evidence="3" id="KW-1185">Reference proteome</keyword>
<proteinExistence type="predicted"/>
<organism evidence="2 3">
    <name type="scientific">Spiroplasma chrysopicola DF-1</name>
    <dbReference type="NCBI Taxonomy" id="1276227"/>
    <lineage>
        <taxon>Bacteria</taxon>
        <taxon>Bacillati</taxon>
        <taxon>Mycoplasmatota</taxon>
        <taxon>Mollicutes</taxon>
        <taxon>Entomoplasmatales</taxon>
        <taxon>Spiroplasmataceae</taxon>
        <taxon>Spiroplasma</taxon>
    </lineage>
</organism>
<reference evidence="2 3" key="1">
    <citation type="journal article" date="2013" name="Genome Biol. Evol.">
        <title>Complete genomes of two dipteran-associated spiroplasmas provided insights into the origin, dynamics, and impacts of viral invasion in spiroplasma.</title>
        <authorList>
            <person name="Ku C."/>
            <person name="Lo W.S."/>
            <person name="Chen L.L."/>
            <person name="Kuo C.H."/>
        </authorList>
    </citation>
    <scope>NUCLEOTIDE SEQUENCE [LARGE SCALE GENOMIC DNA]</scope>
    <source>
        <strain evidence="2 3">DF-1</strain>
    </source>
</reference>
<gene>
    <name evidence="2" type="ORF">SCHRY_v1c05530</name>
</gene>
<dbReference type="AlphaFoldDB" id="R4UIL1"/>
<accession>R4UIL1</accession>
<evidence type="ECO:0000256" key="1">
    <source>
        <dbReference type="SAM" id="SignalP"/>
    </source>
</evidence>
<dbReference type="HOGENOM" id="CLU_018769_0_0_14"/>
<dbReference type="InterPro" id="IPR054816">
    <property type="entry name" value="Lipoprotein_mollicutes-type_CS"/>
</dbReference>
<dbReference type="KEGG" id="scr:SCHRY_v1c05530"/>
<dbReference type="PROSITE" id="PS51257">
    <property type="entry name" value="PROKAR_LIPOPROTEIN"/>
    <property type="match status" value="1"/>
</dbReference>
<dbReference type="EMBL" id="CP005077">
    <property type="protein sequence ID" value="AGM25131.1"/>
    <property type="molecule type" value="Genomic_DNA"/>
</dbReference>
<evidence type="ECO:0000313" key="2">
    <source>
        <dbReference type="EMBL" id="AGM25131.1"/>
    </source>
</evidence>
<evidence type="ECO:0008006" key="4">
    <source>
        <dbReference type="Google" id="ProtNLM"/>
    </source>
</evidence>
<protein>
    <recommendedName>
        <fullName evidence="4">Lipoprotein</fullName>
    </recommendedName>
</protein>
<feature type="chain" id="PRO_5004379923" description="Lipoprotein" evidence="1">
    <location>
        <begin position="24"/>
        <end position="608"/>
    </location>
</feature>